<sequence length="311" mass="36576">MTVSTLIKLLIVAFFVWGVLYVYFHGRSRRLPLLRQFFNYSALFAPYNALMYIFSKQKSQPIYNREDFKEMDFIKENWEVIKEEGLRLFDEGYIRAAIGGNEAGFGSFFKKGWKRFYLTWNKQTLPSAETLCPKTLELVRQVPMIKNALFTRLPARSHLNAHRDPFAGTLRYHLGLSTPNSEKCAIYIDEQAQPWYDGEDFIFDETYIHYVINDTDDSRLIFFCDLDRPLKEPMYTINQWVSNILAYLTQPQNIDGEYAGFANRAYGWFIKLSKLISTPIKALKRKSRTTYNIIRIIAIILILVIIIKWIF</sequence>
<feature type="domain" description="Aspartyl/asparaginy/proline hydroxylase" evidence="5">
    <location>
        <begin position="76"/>
        <end position="229"/>
    </location>
</feature>
<name>A0A3S9XG57_9GAMM</name>
<keyword evidence="4" id="KW-0472">Membrane</keyword>
<organism evidence="6 7">
    <name type="scientific">Entomomonas moraniae</name>
    <dbReference type="NCBI Taxonomy" id="2213226"/>
    <lineage>
        <taxon>Bacteria</taxon>
        <taxon>Pseudomonadati</taxon>
        <taxon>Pseudomonadota</taxon>
        <taxon>Gammaproteobacteria</taxon>
        <taxon>Pseudomonadales</taxon>
        <taxon>Pseudomonadaceae</taxon>
        <taxon>Entomomonas</taxon>
    </lineage>
</organism>
<evidence type="ECO:0000256" key="4">
    <source>
        <dbReference type="SAM" id="Phobius"/>
    </source>
</evidence>
<dbReference type="RefSeq" id="WP_127164185.1">
    <property type="nucleotide sequence ID" value="NZ_CP029822.1"/>
</dbReference>
<evidence type="ECO:0000256" key="2">
    <source>
        <dbReference type="ARBA" id="ARBA00022964"/>
    </source>
</evidence>
<dbReference type="PANTHER" id="PTHR46332:SF5">
    <property type="entry name" value="ASPARTATE BETA-HYDROXYLASE DOMAIN CONTAINING 2"/>
    <property type="match status" value="1"/>
</dbReference>
<proteinExistence type="inferred from homology"/>
<feature type="transmembrane region" description="Helical" evidence="4">
    <location>
        <begin position="293"/>
        <end position="310"/>
    </location>
</feature>
<evidence type="ECO:0000313" key="7">
    <source>
        <dbReference type="Proteomes" id="UP000273143"/>
    </source>
</evidence>
<evidence type="ECO:0000256" key="1">
    <source>
        <dbReference type="ARBA" id="ARBA00007730"/>
    </source>
</evidence>
<gene>
    <name evidence="6" type="ORF">DM558_11925</name>
</gene>
<dbReference type="PANTHER" id="PTHR46332">
    <property type="entry name" value="ASPARTATE BETA-HYDROXYLASE DOMAIN-CONTAINING PROTEIN 2"/>
    <property type="match status" value="1"/>
</dbReference>
<feature type="transmembrane region" description="Helical" evidence="4">
    <location>
        <begin position="7"/>
        <end position="25"/>
    </location>
</feature>
<dbReference type="Gene3D" id="2.60.120.330">
    <property type="entry name" value="B-lactam Antibiotic, Isopenicillin N Synthase, Chain"/>
    <property type="match status" value="1"/>
</dbReference>
<keyword evidence="4" id="KW-0812">Transmembrane</keyword>
<protein>
    <submittedName>
        <fullName evidence="6">Aspartyl/asparaginyl beta-hydroxylase domain-containing protein</fullName>
    </submittedName>
</protein>
<dbReference type="Proteomes" id="UP000273143">
    <property type="component" value="Chromosome"/>
</dbReference>
<dbReference type="AlphaFoldDB" id="A0A3S9XG57"/>
<dbReference type="InterPro" id="IPR007803">
    <property type="entry name" value="Asp/Arg/Pro-Hydrxlase"/>
</dbReference>
<dbReference type="SUPFAM" id="SSF51197">
    <property type="entry name" value="Clavaminate synthase-like"/>
    <property type="match status" value="1"/>
</dbReference>
<dbReference type="KEGG" id="emo:DM558_11925"/>
<reference evidence="7" key="1">
    <citation type="submission" date="2018-06" db="EMBL/GenBank/DDBJ databases">
        <title>Complete genome of Pseudomonas insecticola strain QZS01.</title>
        <authorList>
            <person name="Wang J."/>
            <person name="Su Q."/>
        </authorList>
    </citation>
    <scope>NUCLEOTIDE SEQUENCE [LARGE SCALE GENOMIC DNA]</scope>
    <source>
        <strain evidence="7">QZS01</strain>
    </source>
</reference>
<dbReference type="EMBL" id="CP029822">
    <property type="protein sequence ID" value="AZS51431.1"/>
    <property type="molecule type" value="Genomic_DNA"/>
</dbReference>
<feature type="transmembrane region" description="Helical" evidence="4">
    <location>
        <begin position="37"/>
        <end position="55"/>
    </location>
</feature>
<evidence type="ECO:0000313" key="6">
    <source>
        <dbReference type="EMBL" id="AZS51431.1"/>
    </source>
</evidence>
<keyword evidence="2" id="KW-0223">Dioxygenase</keyword>
<keyword evidence="4" id="KW-1133">Transmembrane helix</keyword>
<dbReference type="InterPro" id="IPR051821">
    <property type="entry name" value="Asp/Asn_beta-hydroxylase"/>
</dbReference>
<dbReference type="GO" id="GO:0051213">
    <property type="term" value="F:dioxygenase activity"/>
    <property type="evidence" value="ECO:0007669"/>
    <property type="project" value="UniProtKB-KW"/>
</dbReference>
<comment type="similarity">
    <text evidence="1">Belongs to the aspartyl/asparaginyl beta-hydroxylase family.</text>
</comment>
<accession>A0A3S9XG57</accession>
<keyword evidence="3" id="KW-0560">Oxidoreductase</keyword>
<evidence type="ECO:0000259" key="5">
    <source>
        <dbReference type="Pfam" id="PF05118"/>
    </source>
</evidence>
<keyword evidence="7" id="KW-1185">Reference proteome</keyword>
<evidence type="ECO:0000256" key="3">
    <source>
        <dbReference type="ARBA" id="ARBA00023002"/>
    </source>
</evidence>
<dbReference type="Pfam" id="PF05118">
    <property type="entry name" value="Asp_Arg_Hydrox"/>
    <property type="match status" value="1"/>
</dbReference>
<dbReference type="InterPro" id="IPR027443">
    <property type="entry name" value="IPNS-like_sf"/>
</dbReference>